<dbReference type="Gene3D" id="3.40.50.1240">
    <property type="entry name" value="Phosphoglycerate mutase-like"/>
    <property type="match status" value="1"/>
</dbReference>
<accession>A0A267FNJ8</accession>
<comment type="caution">
    <text evidence="2">The sequence shown here is derived from an EMBL/GenBank/DDBJ whole genome shotgun (WGS) entry which is preliminary data.</text>
</comment>
<organism evidence="2 3">
    <name type="scientific">Macrostomum lignano</name>
    <dbReference type="NCBI Taxonomy" id="282301"/>
    <lineage>
        <taxon>Eukaryota</taxon>
        <taxon>Metazoa</taxon>
        <taxon>Spiralia</taxon>
        <taxon>Lophotrochozoa</taxon>
        <taxon>Platyhelminthes</taxon>
        <taxon>Rhabditophora</taxon>
        <taxon>Macrostomorpha</taxon>
        <taxon>Macrostomida</taxon>
        <taxon>Macrostomidae</taxon>
        <taxon>Macrostomum</taxon>
    </lineage>
</organism>
<dbReference type="InterPro" id="IPR029033">
    <property type="entry name" value="His_PPase_superfam"/>
</dbReference>
<gene>
    <name evidence="2" type="ORF">BOX15_Mlig009099g1</name>
</gene>
<dbReference type="SMART" id="SM00855">
    <property type="entry name" value="PGAM"/>
    <property type="match status" value="1"/>
</dbReference>
<dbReference type="GO" id="GO:0005737">
    <property type="term" value="C:cytoplasm"/>
    <property type="evidence" value="ECO:0007669"/>
    <property type="project" value="TreeGrafter"/>
</dbReference>
<dbReference type="Pfam" id="PF00300">
    <property type="entry name" value="His_Phos_1"/>
    <property type="match status" value="1"/>
</dbReference>
<feature type="non-terminal residue" evidence="2">
    <location>
        <position position="1"/>
    </location>
</feature>
<keyword evidence="3" id="KW-1185">Reference proteome</keyword>
<protein>
    <submittedName>
        <fullName evidence="2">Uncharacterized protein</fullName>
    </submittedName>
</protein>
<name>A0A267FNJ8_9PLAT</name>
<evidence type="ECO:0000313" key="3">
    <source>
        <dbReference type="Proteomes" id="UP000215902"/>
    </source>
</evidence>
<dbReference type="AlphaFoldDB" id="A0A267FNJ8"/>
<dbReference type="GO" id="GO:0016791">
    <property type="term" value="F:phosphatase activity"/>
    <property type="evidence" value="ECO:0007669"/>
    <property type="project" value="TreeGrafter"/>
</dbReference>
<reference evidence="2 3" key="1">
    <citation type="submission" date="2017-06" db="EMBL/GenBank/DDBJ databases">
        <title>A platform for efficient transgenesis in Macrostomum lignano, a flatworm model organism for stem cell research.</title>
        <authorList>
            <person name="Berezikov E."/>
        </authorList>
    </citation>
    <scope>NUCLEOTIDE SEQUENCE [LARGE SCALE GENOMIC DNA]</scope>
    <source>
        <strain evidence="2">DV1</strain>
        <tissue evidence="2">Whole organism</tissue>
    </source>
</reference>
<dbReference type="PANTHER" id="PTHR48100">
    <property type="entry name" value="BROAD-SPECIFICITY PHOSPHATASE YOR283W-RELATED"/>
    <property type="match status" value="1"/>
</dbReference>
<dbReference type="PANTHER" id="PTHR48100:SF59">
    <property type="entry name" value="ADENOSYLCOBALAMIN_ALPHA-RIBAZOLE PHOSPHATASE"/>
    <property type="match status" value="1"/>
</dbReference>
<evidence type="ECO:0000256" key="1">
    <source>
        <dbReference type="SAM" id="MobiDB-lite"/>
    </source>
</evidence>
<dbReference type="InterPro" id="IPR050275">
    <property type="entry name" value="PGM_Phosphatase"/>
</dbReference>
<proteinExistence type="predicted"/>
<dbReference type="SUPFAM" id="SSF53254">
    <property type="entry name" value="Phosphoglycerate mutase-like"/>
    <property type="match status" value="1"/>
</dbReference>
<dbReference type="CDD" id="cd07067">
    <property type="entry name" value="HP_PGM_like"/>
    <property type="match status" value="1"/>
</dbReference>
<dbReference type="OrthoDB" id="496981at2759"/>
<feature type="region of interest" description="Disordered" evidence="1">
    <location>
        <begin position="1"/>
        <end position="23"/>
    </location>
</feature>
<sequence length="196" mass="22023">RKSPSNRSQYHPAICHMSGNEQSSDTKKSAVYFCRHAESRHNAFGDNSVDVDLSERGESQARALTGEFDLVLCSPMRRARRTLDLSGIRYQRLEIVPQMREWIFDLSDQMAGEPAELRESPVDIERRCQMVRERLRSLLSVNGAGVEHAAPRSVLLVSHAAFGRELFRVCGCDRPIGNIANAVIYPFNLDFSSPAS</sequence>
<dbReference type="EMBL" id="NIVC01000891">
    <property type="protein sequence ID" value="PAA75303.1"/>
    <property type="molecule type" value="Genomic_DNA"/>
</dbReference>
<dbReference type="InterPro" id="IPR013078">
    <property type="entry name" value="His_Pase_superF_clade-1"/>
</dbReference>
<evidence type="ECO:0000313" key="2">
    <source>
        <dbReference type="EMBL" id="PAA75303.1"/>
    </source>
</evidence>
<dbReference type="Proteomes" id="UP000215902">
    <property type="component" value="Unassembled WGS sequence"/>
</dbReference>